<gene>
    <name evidence="1" type="ORF">VP01_4859g1</name>
</gene>
<keyword evidence="2" id="KW-1185">Reference proteome</keyword>
<dbReference type="VEuPathDB" id="FungiDB:VP01_4859g1"/>
<sequence>MEVITEERKPCIEAETTCQPTEAQSQATYLTTVPTQSKTPKVGIPHMFDGTQGMKAEVYASQFSLYITENVASVAEKKTRVIFALLYLTGQTSQWADPLMIKVCDDKPVLYHEFTQALAAMYYDTEK</sequence>
<accession>A0A0L6UMD3</accession>
<evidence type="ECO:0008006" key="3">
    <source>
        <dbReference type="Google" id="ProtNLM"/>
    </source>
</evidence>
<dbReference type="EMBL" id="LAVV01010008">
    <property type="protein sequence ID" value="KNZ49681.1"/>
    <property type="molecule type" value="Genomic_DNA"/>
</dbReference>
<dbReference type="OrthoDB" id="5552562at2759"/>
<evidence type="ECO:0000313" key="2">
    <source>
        <dbReference type="Proteomes" id="UP000037035"/>
    </source>
</evidence>
<name>A0A0L6UMD3_9BASI</name>
<dbReference type="AlphaFoldDB" id="A0A0L6UMD3"/>
<reference evidence="1 2" key="1">
    <citation type="submission" date="2015-08" db="EMBL/GenBank/DDBJ databases">
        <title>Next Generation Sequencing and Analysis of the Genome of Puccinia sorghi L Schw, the Causal Agent of Maize Common Rust.</title>
        <authorList>
            <person name="Rochi L."/>
            <person name="Burguener G."/>
            <person name="Darino M."/>
            <person name="Turjanski A."/>
            <person name="Kreff E."/>
            <person name="Dieguez M.J."/>
            <person name="Sacco F."/>
        </authorList>
    </citation>
    <scope>NUCLEOTIDE SEQUENCE [LARGE SCALE GENOMIC DNA]</scope>
    <source>
        <strain evidence="1 2">RO10H11247</strain>
    </source>
</reference>
<protein>
    <recommendedName>
        <fullName evidence="3">DUF4939 domain-containing protein</fullName>
    </recommendedName>
</protein>
<proteinExistence type="predicted"/>
<comment type="caution">
    <text evidence="1">The sequence shown here is derived from an EMBL/GenBank/DDBJ whole genome shotgun (WGS) entry which is preliminary data.</text>
</comment>
<evidence type="ECO:0000313" key="1">
    <source>
        <dbReference type="EMBL" id="KNZ49681.1"/>
    </source>
</evidence>
<organism evidence="1 2">
    <name type="scientific">Puccinia sorghi</name>
    <dbReference type="NCBI Taxonomy" id="27349"/>
    <lineage>
        <taxon>Eukaryota</taxon>
        <taxon>Fungi</taxon>
        <taxon>Dikarya</taxon>
        <taxon>Basidiomycota</taxon>
        <taxon>Pucciniomycotina</taxon>
        <taxon>Pucciniomycetes</taxon>
        <taxon>Pucciniales</taxon>
        <taxon>Pucciniaceae</taxon>
        <taxon>Puccinia</taxon>
    </lineage>
</organism>
<dbReference type="Proteomes" id="UP000037035">
    <property type="component" value="Unassembled WGS sequence"/>
</dbReference>